<dbReference type="InterPro" id="IPR023210">
    <property type="entry name" value="NADP_OxRdtase_dom"/>
</dbReference>
<evidence type="ECO:0000313" key="4">
    <source>
        <dbReference type="EMBL" id="ODQ81532.1"/>
    </source>
</evidence>
<name>A0A1E3QWT0_9ASCO</name>
<dbReference type="OrthoDB" id="5286008at2759"/>
<organism evidence="4 5">
    <name type="scientific">Babjeviella inositovora NRRL Y-12698</name>
    <dbReference type="NCBI Taxonomy" id="984486"/>
    <lineage>
        <taxon>Eukaryota</taxon>
        <taxon>Fungi</taxon>
        <taxon>Dikarya</taxon>
        <taxon>Ascomycota</taxon>
        <taxon>Saccharomycotina</taxon>
        <taxon>Pichiomycetes</taxon>
        <taxon>Serinales incertae sedis</taxon>
        <taxon>Babjeviella</taxon>
    </lineage>
</organism>
<dbReference type="PANTHER" id="PTHR42686">
    <property type="entry name" value="GH17980P-RELATED"/>
    <property type="match status" value="1"/>
</dbReference>
<dbReference type="InterPro" id="IPR044480">
    <property type="entry name" value="Ara2-like"/>
</dbReference>
<gene>
    <name evidence="4" type="ORF">BABINDRAFT_159810</name>
</gene>
<dbReference type="InterPro" id="IPR020471">
    <property type="entry name" value="AKR"/>
</dbReference>
<keyword evidence="5" id="KW-1185">Reference proteome</keyword>
<dbReference type="CDD" id="cd19164">
    <property type="entry name" value="AKR_ARA2"/>
    <property type="match status" value="1"/>
</dbReference>
<evidence type="ECO:0000313" key="5">
    <source>
        <dbReference type="Proteomes" id="UP000094336"/>
    </source>
</evidence>
<dbReference type="InterPro" id="IPR036812">
    <property type="entry name" value="NAD(P)_OxRdtase_dom_sf"/>
</dbReference>
<dbReference type="GO" id="GO:0005829">
    <property type="term" value="C:cytosol"/>
    <property type="evidence" value="ECO:0007669"/>
    <property type="project" value="TreeGrafter"/>
</dbReference>
<feature type="domain" description="NADP-dependent oxidoreductase" evidence="3">
    <location>
        <begin position="24"/>
        <end position="311"/>
    </location>
</feature>
<dbReference type="GO" id="GO:0045290">
    <property type="term" value="F:D-arabinose 1-dehydrogenase [NAD(P)+] activity"/>
    <property type="evidence" value="ECO:0007669"/>
    <property type="project" value="EnsemblFungi"/>
</dbReference>
<dbReference type="SUPFAM" id="SSF51430">
    <property type="entry name" value="NAD(P)-linked oxidoreductase"/>
    <property type="match status" value="1"/>
</dbReference>
<dbReference type="EMBL" id="KV454427">
    <property type="protein sequence ID" value="ODQ81532.1"/>
    <property type="molecule type" value="Genomic_DNA"/>
</dbReference>
<feature type="region of interest" description="Disordered" evidence="2">
    <location>
        <begin position="1"/>
        <end position="20"/>
    </location>
</feature>
<sequence length="343" mass="37821">MPSALVKPVGPSKPSSKDLSQLPPIIFGGAIFNTQYNDDPDAMPCAEMVRLTFRKGCYAIDTSPYYGNSESILGNALVEVADEFPRDLYFICTKAGRIRLDEFDYSPSAIRASVLRSCERLHTSYLDQVYCHDIEFVPVAEVLEALKELKRLKQEGVIRNFGFSGYPLDHLIRVAEICAKDKDIGPVDAILSYCNGCIQNTSFFDYGLAQLKALGTMNICNGSILSMSLLRSQDTKSFHPGDKQLKAKAKEIGAWLLKDYNVELAELATRYAIRSILGKGFTVIGVSNIAELEAAIASYHIVNDPANEINMQDAVLVAKVQAAFGSHMNETWASGLESFDYNV</sequence>
<protein>
    <recommendedName>
        <fullName evidence="3">NADP-dependent oxidoreductase domain-containing protein</fullName>
    </recommendedName>
</protein>
<evidence type="ECO:0000259" key="3">
    <source>
        <dbReference type="Pfam" id="PF00248"/>
    </source>
</evidence>
<keyword evidence="1" id="KW-0560">Oxidoreductase</keyword>
<dbReference type="GeneID" id="30145745"/>
<evidence type="ECO:0000256" key="1">
    <source>
        <dbReference type="ARBA" id="ARBA00023002"/>
    </source>
</evidence>
<reference evidence="5" key="1">
    <citation type="submission" date="2016-05" db="EMBL/GenBank/DDBJ databases">
        <title>Comparative genomics of biotechnologically important yeasts.</title>
        <authorList>
            <consortium name="DOE Joint Genome Institute"/>
            <person name="Riley R."/>
            <person name="Haridas S."/>
            <person name="Wolfe K.H."/>
            <person name="Lopes M.R."/>
            <person name="Hittinger C.T."/>
            <person name="Goker M."/>
            <person name="Salamov A."/>
            <person name="Wisecaver J."/>
            <person name="Long T.M."/>
            <person name="Aerts A.L."/>
            <person name="Barry K."/>
            <person name="Choi C."/>
            <person name="Clum A."/>
            <person name="Coughlan A.Y."/>
            <person name="Deshpande S."/>
            <person name="Douglass A.P."/>
            <person name="Hanson S.J."/>
            <person name="Klenk H.-P."/>
            <person name="Labutti K."/>
            <person name="Lapidus A."/>
            <person name="Lindquist E."/>
            <person name="Lipzen A."/>
            <person name="Meier-Kolthoff J.P."/>
            <person name="Ohm R.A."/>
            <person name="Otillar R.P."/>
            <person name="Pangilinan J."/>
            <person name="Peng Y."/>
            <person name="Rokas A."/>
            <person name="Rosa C.A."/>
            <person name="Scheuner C."/>
            <person name="Sibirny A.A."/>
            <person name="Slot J.C."/>
            <person name="Stielow J.B."/>
            <person name="Sun H."/>
            <person name="Kurtzman C.P."/>
            <person name="Blackwell M."/>
            <person name="Grigoriev I.V."/>
            <person name="Jeffries T.W."/>
        </authorList>
    </citation>
    <scope>NUCLEOTIDE SEQUENCE [LARGE SCALE GENOMIC DNA]</scope>
    <source>
        <strain evidence="5">NRRL Y-12698</strain>
    </source>
</reference>
<dbReference type="STRING" id="984486.A0A1E3QWT0"/>
<dbReference type="GO" id="GO:0070485">
    <property type="term" value="P:dehydro-D-arabinono-1,4-lactone biosynthetic process"/>
    <property type="evidence" value="ECO:0007669"/>
    <property type="project" value="EnsemblFungi"/>
</dbReference>
<dbReference type="AlphaFoldDB" id="A0A1E3QWT0"/>
<dbReference type="Pfam" id="PF00248">
    <property type="entry name" value="Aldo_ket_red"/>
    <property type="match status" value="1"/>
</dbReference>
<dbReference type="Gene3D" id="3.20.20.100">
    <property type="entry name" value="NADP-dependent oxidoreductase domain"/>
    <property type="match status" value="1"/>
</dbReference>
<evidence type="ECO:0000256" key="2">
    <source>
        <dbReference type="SAM" id="MobiDB-lite"/>
    </source>
</evidence>
<proteinExistence type="predicted"/>
<dbReference type="PANTHER" id="PTHR42686:SF1">
    <property type="entry name" value="GH17980P-RELATED"/>
    <property type="match status" value="1"/>
</dbReference>
<dbReference type="RefSeq" id="XP_018986860.1">
    <property type="nucleotide sequence ID" value="XM_019127892.1"/>
</dbReference>
<accession>A0A1E3QWT0</accession>
<dbReference type="Proteomes" id="UP000094336">
    <property type="component" value="Unassembled WGS sequence"/>
</dbReference>